<comment type="caution">
    <text evidence="1">The sequence shown here is derived from an EMBL/GenBank/DDBJ whole genome shotgun (WGS) entry which is preliminary data.</text>
</comment>
<dbReference type="Proteomes" id="UP000078237">
    <property type="component" value="Unassembled WGS sequence"/>
</dbReference>
<reference evidence="1 2" key="1">
    <citation type="journal article" date="2016" name="Genome Announc.">
        <title>Genome Sequence of Madurella mycetomatis mm55, Isolated from a Human Mycetoma Case in Sudan.</title>
        <authorList>
            <person name="Smit S."/>
            <person name="Derks M.F."/>
            <person name="Bervoets S."/>
            <person name="Fahal A."/>
            <person name="van Leeuwen W."/>
            <person name="van Belkum A."/>
            <person name="van de Sande W.W."/>
        </authorList>
    </citation>
    <scope>NUCLEOTIDE SEQUENCE [LARGE SCALE GENOMIC DNA]</scope>
    <source>
        <strain evidence="2">mm55</strain>
    </source>
</reference>
<protein>
    <submittedName>
        <fullName evidence="1">Uncharacterized protein</fullName>
    </submittedName>
</protein>
<dbReference type="AlphaFoldDB" id="A0A175WCM6"/>
<evidence type="ECO:0000313" key="2">
    <source>
        <dbReference type="Proteomes" id="UP000078237"/>
    </source>
</evidence>
<evidence type="ECO:0000313" key="1">
    <source>
        <dbReference type="EMBL" id="KXX81528.1"/>
    </source>
</evidence>
<proteinExistence type="predicted"/>
<dbReference type="VEuPathDB" id="FungiDB:MMYC01_202505"/>
<dbReference type="EMBL" id="LCTW02000033">
    <property type="protein sequence ID" value="KXX81528.1"/>
    <property type="molecule type" value="Genomic_DNA"/>
</dbReference>
<organism evidence="1 2">
    <name type="scientific">Madurella mycetomatis</name>
    <dbReference type="NCBI Taxonomy" id="100816"/>
    <lineage>
        <taxon>Eukaryota</taxon>
        <taxon>Fungi</taxon>
        <taxon>Dikarya</taxon>
        <taxon>Ascomycota</taxon>
        <taxon>Pezizomycotina</taxon>
        <taxon>Sordariomycetes</taxon>
        <taxon>Sordariomycetidae</taxon>
        <taxon>Sordariales</taxon>
        <taxon>Sordariales incertae sedis</taxon>
        <taxon>Madurella</taxon>
    </lineage>
</organism>
<name>A0A175WCM6_9PEZI</name>
<sequence>MPSGSIESCDMQLRTSSLLAGLPVEMRAAVLAHFESPLELIGNVLLSRLFLAAYEENYVSIYQSVACNLLGPRGLGMAITLVRLRSHHGCVHSGFNEESSTAHHDIPESYIDRSLAPRTRHEVPQVLAYLRQADTLAEQTLSEPSATICHLCDDSCASPAEHDCFEPCIRSWINSHALQLELFLWARLHDLGEAALDCENWEESKESKNKHSQVAWPLTWRGSLDVLLHLVEQDALI</sequence>
<gene>
    <name evidence="1" type="ORF">MMYC01_202505</name>
</gene>
<keyword evidence="2" id="KW-1185">Reference proteome</keyword>
<accession>A0A175WCM6</accession>